<feature type="transmembrane region" description="Helical" evidence="2">
    <location>
        <begin position="222"/>
        <end position="241"/>
    </location>
</feature>
<dbReference type="InterPro" id="IPR050445">
    <property type="entry name" value="Bact_polysacc_biosynth/exp"/>
</dbReference>
<name>A0A1J5PGP3_9ZZZZ</name>
<proteinExistence type="predicted"/>
<keyword evidence="2" id="KW-0472">Membrane</keyword>
<keyword evidence="2" id="KW-0812">Transmembrane</keyword>
<keyword evidence="2" id="KW-1133">Transmembrane helix</keyword>
<evidence type="ECO:0000256" key="1">
    <source>
        <dbReference type="SAM" id="Coils"/>
    </source>
</evidence>
<protein>
    <recommendedName>
        <fullName evidence="4">Tyrosine kinase G-rich domain-containing protein</fullName>
    </recommendedName>
</protein>
<feature type="transmembrane region" description="Helical" evidence="2">
    <location>
        <begin position="283"/>
        <end position="307"/>
    </location>
</feature>
<gene>
    <name evidence="3" type="ORF">GALL_476000</name>
</gene>
<evidence type="ECO:0008006" key="4">
    <source>
        <dbReference type="Google" id="ProtNLM"/>
    </source>
</evidence>
<keyword evidence="1" id="KW-0175">Coiled coil</keyword>
<dbReference type="PANTHER" id="PTHR32309:SF31">
    <property type="entry name" value="CAPSULAR EXOPOLYSACCHARIDE FAMILY"/>
    <property type="match status" value="1"/>
</dbReference>
<dbReference type="AlphaFoldDB" id="A0A1J5PGP3"/>
<accession>A0A1J5PGP3</accession>
<evidence type="ECO:0000313" key="3">
    <source>
        <dbReference type="EMBL" id="OIQ70785.1"/>
    </source>
</evidence>
<reference evidence="3" key="1">
    <citation type="submission" date="2016-10" db="EMBL/GenBank/DDBJ databases">
        <title>Sequence of Gallionella enrichment culture.</title>
        <authorList>
            <person name="Poehlein A."/>
            <person name="Muehling M."/>
            <person name="Daniel R."/>
        </authorList>
    </citation>
    <scope>NUCLEOTIDE SEQUENCE</scope>
</reference>
<dbReference type="PANTHER" id="PTHR32309">
    <property type="entry name" value="TYROSINE-PROTEIN KINASE"/>
    <property type="match status" value="1"/>
</dbReference>
<comment type="caution">
    <text evidence="3">The sequence shown here is derived from an EMBL/GenBank/DDBJ whole genome shotgun (WGS) entry which is preliminary data.</text>
</comment>
<organism evidence="3">
    <name type="scientific">mine drainage metagenome</name>
    <dbReference type="NCBI Taxonomy" id="410659"/>
    <lineage>
        <taxon>unclassified sequences</taxon>
        <taxon>metagenomes</taxon>
        <taxon>ecological metagenomes</taxon>
    </lineage>
</organism>
<dbReference type="EMBL" id="MLJW01004029">
    <property type="protein sequence ID" value="OIQ70785.1"/>
    <property type="molecule type" value="Genomic_DNA"/>
</dbReference>
<evidence type="ECO:0000256" key="2">
    <source>
        <dbReference type="SAM" id="Phobius"/>
    </source>
</evidence>
<feature type="coiled-coil region" evidence="1">
    <location>
        <begin position="100"/>
        <end position="190"/>
    </location>
</feature>
<sequence length="326" mass="35330">MRKSIQIKPADVEGQPRQATPTIAFTVGFEYANPETAMRVANEFVTLIVDEDTRSRTSRATEAVKILTGETKDIESKLESTQMQIFEIARRPRDAVPEILEQQKSQLTALAALKAELIQKTSVYSEAHPAVTSLKKRIAAMEKNLTQSEQAPAKAQSTQADDIEALKRQREALEKRLADANSKLATARLSEKLDRDQQSERLQVIESPSLPQKPEKSGRLKIVGIAFVAAAMLGVGTVLTAELFNGSIRTGQQLSGVVASQLIVSIPYIETRADVIRRRSKGIFAAISVVILLAVLGGLAAAIVLGLPLDFSKSDSAAVGFRPSGQ</sequence>